<dbReference type="GO" id="GO:1901135">
    <property type="term" value="P:carbohydrate derivative metabolic process"/>
    <property type="evidence" value="ECO:0007669"/>
    <property type="project" value="UniProtKB-ARBA"/>
</dbReference>
<accession>A0A193QN01</accession>
<organism evidence="3 4">
    <name type="scientific">Sodalis glossinidius (strain morsitans)</name>
    <dbReference type="NCBI Taxonomy" id="343509"/>
    <lineage>
        <taxon>Bacteria</taxon>
        <taxon>Pseudomonadati</taxon>
        <taxon>Pseudomonadota</taxon>
        <taxon>Gammaproteobacteria</taxon>
        <taxon>Enterobacterales</taxon>
        <taxon>Bruguierivoracaceae</taxon>
        <taxon>Sodalis</taxon>
    </lineage>
</organism>
<dbReference type="AlphaFoldDB" id="A0A193QN01"/>
<evidence type="ECO:0000259" key="1">
    <source>
        <dbReference type="Pfam" id="PF00534"/>
    </source>
</evidence>
<feature type="domain" description="Glycosyltransferase subfamily 4-like N-terminal" evidence="2">
    <location>
        <begin position="28"/>
        <end position="197"/>
    </location>
</feature>
<dbReference type="InterPro" id="IPR028098">
    <property type="entry name" value="Glyco_trans_4-like_N"/>
</dbReference>
<protein>
    <submittedName>
        <fullName evidence="3">N-acetylgalactosamine-N,N'-diacetylbacillosaminyl-diphospho-undecaprenol 4-alpha-N-acetylgalactosaminyltransferase</fullName>
    </submittedName>
</protein>
<dbReference type="Pfam" id="PF00534">
    <property type="entry name" value="Glycos_transf_1"/>
    <property type="match status" value="1"/>
</dbReference>
<dbReference type="EMBL" id="LN854557">
    <property type="protein sequence ID" value="CRL46541.1"/>
    <property type="molecule type" value="Genomic_DNA"/>
</dbReference>
<evidence type="ECO:0000313" key="4">
    <source>
        <dbReference type="Proteomes" id="UP000245838"/>
    </source>
</evidence>
<name>A0A193QN01_SODGM</name>
<dbReference type="Pfam" id="PF13439">
    <property type="entry name" value="Glyco_transf_4"/>
    <property type="match status" value="1"/>
</dbReference>
<dbReference type="GO" id="GO:0016757">
    <property type="term" value="F:glycosyltransferase activity"/>
    <property type="evidence" value="ECO:0007669"/>
    <property type="project" value="InterPro"/>
</dbReference>
<dbReference type="CDD" id="cd03811">
    <property type="entry name" value="GT4_GT28_WabH-like"/>
    <property type="match status" value="1"/>
</dbReference>
<reference evidence="3 4" key="1">
    <citation type="submission" date="2015-05" db="EMBL/GenBank/DDBJ databases">
        <authorList>
            <person name="Goodhead I."/>
        </authorList>
    </citation>
    <scope>NUCLEOTIDE SEQUENCE [LARGE SCALE GENOMIC DNA]</scope>
    <source>
        <strain evidence="4">morsitans</strain>
    </source>
</reference>
<proteinExistence type="predicted"/>
<dbReference type="InterPro" id="IPR001296">
    <property type="entry name" value="Glyco_trans_1"/>
</dbReference>
<evidence type="ECO:0000313" key="3">
    <source>
        <dbReference type="EMBL" id="CRL46541.1"/>
    </source>
</evidence>
<dbReference type="PANTHER" id="PTHR12526">
    <property type="entry name" value="GLYCOSYLTRANSFERASE"/>
    <property type="match status" value="1"/>
</dbReference>
<dbReference type="Gene3D" id="3.40.50.2000">
    <property type="entry name" value="Glycogen Phosphorylase B"/>
    <property type="match status" value="2"/>
</dbReference>
<keyword evidence="3" id="KW-0808">Transferase</keyword>
<evidence type="ECO:0000259" key="2">
    <source>
        <dbReference type="Pfam" id="PF13439"/>
    </source>
</evidence>
<gene>
    <name evidence="3" type="primary">pglJ</name>
    <name evidence="3" type="ORF">SGGMMB4_05275</name>
</gene>
<feature type="domain" description="Glycosyl transferase family 1" evidence="1">
    <location>
        <begin position="213"/>
        <end position="330"/>
    </location>
</feature>
<dbReference type="Proteomes" id="UP000245838">
    <property type="component" value="Chromosome sggmmb4_Chromosome"/>
</dbReference>
<sequence>MGKIDRVQRHRAELSMHILMIIDGLPGGGAEKVLLTLAQGLVSQGHRVSIFSLRGVCDYALPEGIEYQIIADHAHTPWRKLTELSRRARTLDKAVLASQQRNGEFDLVVSHLHKTDRIVARSRVLPRDRIWFCLHTMFSLGYLGHRKGLSRWLKRHKIHALYQDRNIIAVSRGVLEDMCQAFKVTPRQAEVIYNPFDFAAIRRLANAPCELAGQDYVIHVGRLHENKRQDRLLKAYAESGIQAPLVILGKGSDAMLRRLQSLAQDLQITDRMRFKAFNTNPYPYIRHARMLILSSDSEGFGNVLVEALICHTPVVSTRCPGGPVEILDGDLSAGLAELSSASLAKTMRAVYDRPPAILPSHLEAYEIATICRQYIALAHNAS</sequence>
<dbReference type="SUPFAM" id="SSF53756">
    <property type="entry name" value="UDP-Glycosyltransferase/glycogen phosphorylase"/>
    <property type="match status" value="1"/>
</dbReference>